<proteinExistence type="predicted"/>
<dbReference type="Proteomes" id="UP000316733">
    <property type="component" value="Segment"/>
</dbReference>
<accession>A0A4Y5JVA7</accession>
<name>A0A4Y5JVA7_9CAUD</name>
<dbReference type="EMBL" id="MK797984">
    <property type="protein sequence ID" value="QCG76299.1"/>
    <property type="molecule type" value="Genomic_DNA"/>
</dbReference>
<evidence type="ECO:0000313" key="2">
    <source>
        <dbReference type="Proteomes" id="UP000316733"/>
    </source>
</evidence>
<reference evidence="2" key="1">
    <citation type="journal article" date="2020" name="bioRxiv">
        <title>Integrative omics analysis of Pseudomonas aeruginosa virus PA5oct highlights the molecular complexity of jumbo phages.</title>
        <authorList>
            <person name="Lood C."/>
            <person name="Danis-Wlodarczyk K."/>
            <person name="Blasdel B.G."/>
            <person name="Jang H.B."/>
            <person name="Vandenheuvel D."/>
            <person name="Briers Y."/>
            <person name="Noben J.-P."/>
            <person name="van Noort V."/>
            <person name="Drulis-Kawa Z."/>
            <person name="Lavigne R."/>
        </authorList>
    </citation>
    <scope>NUCLEOTIDE SEQUENCE [LARGE SCALE GENOMIC DNA]</scope>
</reference>
<protein>
    <submittedName>
        <fullName evidence="1">Uncharacterized protein</fullName>
    </submittedName>
</protein>
<gene>
    <name evidence="1" type="ORF">EST35_0431</name>
</gene>
<keyword evidence="2" id="KW-1185">Reference proteome</keyword>
<evidence type="ECO:0000313" key="1">
    <source>
        <dbReference type="EMBL" id="QCG76299.1"/>
    </source>
</evidence>
<organism evidence="1 2">
    <name type="scientific">Pseudomonas phage vB_PaeM_PA5oct</name>
    <dbReference type="NCBI Taxonomy" id="2163605"/>
    <lineage>
        <taxon>Viruses</taxon>
        <taxon>Duplodnaviria</taxon>
        <taxon>Heunggongvirae</taxon>
        <taxon>Uroviricota</taxon>
        <taxon>Caudoviricetes</taxon>
        <taxon>Arenbergviridae</taxon>
        <taxon>Wroclawvirus</taxon>
        <taxon>Wroclawvirus PA5oct</taxon>
    </lineage>
</organism>
<sequence>MANIIKMKPVLYYVGDNPKGAFLCEIYGKEYPFINNETRFIKVNSIFYISFISAKYTYIKFLVRYRFVTWRLYDTDIYISFSRAMTSVEREINKIRGV</sequence>